<evidence type="ECO:0000313" key="1">
    <source>
        <dbReference type="EMBL" id="RMZ68413.1"/>
    </source>
</evidence>
<sequence>MYPATCTVRPACSPKTIFIWPVMLRQPITSQSLEVIWGQ</sequence>
<evidence type="ECO:0000313" key="2">
    <source>
        <dbReference type="Proteomes" id="UP000265663"/>
    </source>
</evidence>
<protein>
    <submittedName>
        <fullName evidence="1">Uncharacterized protein</fullName>
    </submittedName>
</protein>
<keyword evidence="2" id="KW-1185">Reference proteome</keyword>
<accession>A0A3M7M1P9</accession>
<proteinExistence type="predicted"/>
<gene>
    <name evidence="1" type="ORF">GMOD_00010057</name>
</gene>
<organism evidence="1 2">
    <name type="scientific">Pyrenophora seminiperda CCB06</name>
    <dbReference type="NCBI Taxonomy" id="1302712"/>
    <lineage>
        <taxon>Eukaryota</taxon>
        <taxon>Fungi</taxon>
        <taxon>Dikarya</taxon>
        <taxon>Ascomycota</taxon>
        <taxon>Pezizomycotina</taxon>
        <taxon>Dothideomycetes</taxon>
        <taxon>Pleosporomycetidae</taxon>
        <taxon>Pleosporales</taxon>
        <taxon>Pleosporineae</taxon>
        <taxon>Pleosporaceae</taxon>
        <taxon>Pyrenophora</taxon>
    </lineage>
</organism>
<dbReference type="AlphaFoldDB" id="A0A3M7M1P9"/>
<name>A0A3M7M1P9_9PLEO</name>
<dbReference type="EMBL" id="KE747815">
    <property type="protein sequence ID" value="RMZ68413.1"/>
    <property type="molecule type" value="Genomic_DNA"/>
</dbReference>
<dbReference type="Proteomes" id="UP000265663">
    <property type="component" value="Unassembled WGS sequence"/>
</dbReference>
<reference evidence="1 2" key="1">
    <citation type="journal article" date="2014" name="PLoS ONE">
        <title>De novo Genome Assembly of the Fungal Plant Pathogen Pyrenophora semeniperda.</title>
        <authorList>
            <person name="Soliai M.M."/>
            <person name="Meyer S.E."/>
            <person name="Udall J.A."/>
            <person name="Elzinga D.E."/>
            <person name="Hermansen R.A."/>
            <person name="Bodily P.M."/>
            <person name="Hart A.A."/>
            <person name="Coleman C.E."/>
        </authorList>
    </citation>
    <scope>NUCLEOTIDE SEQUENCE [LARGE SCALE GENOMIC DNA]</scope>
    <source>
        <strain evidence="1 2">CCB06</strain>
        <tissue evidence="1">Mycelium</tissue>
    </source>
</reference>